<name>E3ZUD3_LISSE</name>
<dbReference type="HOGENOM" id="CLU_3352637_0_0_9"/>
<protein>
    <submittedName>
        <fullName evidence="1">Uncharacterized protein</fullName>
    </submittedName>
</protein>
<dbReference type="AlphaFoldDB" id="E3ZUD3"/>
<gene>
    <name evidence="1" type="ORF">NT03LS_3231</name>
</gene>
<feature type="non-terminal residue" evidence="1">
    <location>
        <position position="37"/>
    </location>
</feature>
<accession>E3ZUD3</accession>
<comment type="caution">
    <text evidence="1">The sequence shown here is derived from an EMBL/GenBank/DDBJ whole genome shotgun (WGS) entry which is preliminary data.</text>
</comment>
<organism evidence="1">
    <name type="scientific">Listeria seeligeri FSL N1-067</name>
    <dbReference type="NCBI Taxonomy" id="702453"/>
    <lineage>
        <taxon>Bacteria</taxon>
        <taxon>Bacillati</taxon>
        <taxon>Bacillota</taxon>
        <taxon>Bacilli</taxon>
        <taxon>Bacillales</taxon>
        <taxon>Listeriaceae</taxon>
        <taxon>Listeria</taxon>
    </lineage>
</organism>
<sequence>MLAYAIGFGVGIIVGMKIEERIHLNYFYPPFVFSFFA</sequence>
<dbReference type="Proteomes" id="UP000004302">
    <property type="component" value="Chromosome"/>
</dbReference>
<proteinExistence type="predicted"/>
<evidence type="ECO:0000313" key="1">
    <source>
        <dbReference type="EMBL" id="EFR98764.1"/>
    </source>
</evidence>
<dbReference type="EMBL" id="ADXJ01001136">
    <property type="protein sequence ID" value="EFR98764.1"/>
    <property type="molecule type" value="Genomic_DNA"/>
</dbReference>
<reference evidence="1" key="1">
    <citation type="journal article" date="2010" name="Microbiol. Resour. Announc.">
        <title>Comparative genomics of the bacterial genus Listeria: Genome evolution is characterized by limited gene acquisition and limited gene loss.</title>
        <authorList>
            <person name="den Bakker H.C."/>
            <person name="Cummings C.A."/>
            <person name="Ferreira V."/>
            <person name="Vatta P."/>
            <person name="Orsi R.H."/>
            <person name="Degoricija L."/>
            <person name="Barker M."/>
            <person name="Petrauskene O."/>
            <person name="Furtado M.R."/>
            <person name="Wiedmann M."/>
        </authorList>
    </citation>
    <scope>NUCLEOTIDE SEQUENCE [LARGE SCALE GENOMIC DNA]</scope>
    <source>
        <strain evidence="1">FSL N1-067</strain>
    </source>
</reference>